<sequence>MEQVVGVVAVLVLAGGALIVIAPFITALLWGAILAYCTWQPFQRLTRVLHGHRVAGALLVGLLILLVVILPLFYAGLSFSARVPQLVGLARERLAAGVPPLPDWLTHLPLVGARLDQAWQDIAARNPEMVARLRELSGPVLRGALGAALAILSGLGLMVVSVLFAMFFYLSGDAIGKALFVVMQRIAGARAPALLTLIGSTVKGVVYGILGTSLAQGLLCGIGYWIAGLPSPALLGLITFVLAILPGGPLLVVVPGAIWLVQQGAPGWAAFLVVWSLVIGIGVDNVLKPLIIGRSSPIPFVLILLGVIGGAAAFGLLGVFVGPTLLAVAHAVLSTWTEVTAAAARPAAGPGAAGAPPGGVPQAMPPGFAAGAAGEQRSQPT</sequence>
<evidence type="ECO:0000256" key="1">
    <source>
        <dbReference type="ARBA" id="ARBA00004651"/>
    </source>
</evidence>
<evidence type="ECO:0000256" key="9">
    <source>
        <dbReference type="SAM" id="Phobius"/>
    </source>
</evidence>
<comment type="caution">
    <text evidence="10">The sequence shown here is derived from an EMBL/GenBank/DDBJ whole genome shotgun (WGS) entry which is preliminary data.</text>
</comment>
<keyword evidence="11" id="KW-1185">Reference proteome</keyword>
<evidence type="ECO:0000256" key="6">
    <source>
        <dbReference type="ARBA" id="ARBA00022989"/>
    </source>
</evidence>
<feature type="transmembrane region" description="Helical" evidence="9">
    <location>
        <begin position="54"/>
        <end position="74"/>
    </location>
</feature>
<dbReference type="Pfam" id="PF01594">
    <property type="entry name" value="AI-2E_transport"/>
    <property type="match status" value="1"/>
</dbReference>
<comment type="similarity">
    <text evidence="2">Belongs to the autoinducer-2 exporter (AI-2E) (TC 2.A.86) family.</text>
</comment>
<keyword evidence="6 9" id="KW-1133">Transmembrane helix</keyword>
<evidence type="ECO:0000256" key="5">
    <source>
        <dbReference type="ARBA" id="ARBA00022692"/>
    </source>
</evidence>
<feature type="transmembrane region" description="Helical" evidence="9">
    <location>
        <begin position="267"/>
        <end position="287"/>
    </location>
</feature>
<name>A0ABT2D9E3_9BURK</name>
<dbReference type="RefSeq" id="WP_258820861.1">
    <property type="nucleotide sequence ID" value="NZ_JANUHB010000001.1"/>
</dbReference>
<protein>
    <submittedName>
        <fullName evidence="10">AI-2E family transporter</fullName>
    </submittedName>
</protein>
<feature type="region of interest" description="Disordered" evidence="8">
    <location>
        <begin position="347"/>
        <end position="381"/>
    </location>
</feature>
<evidence type="ECO:0000256" key="2">
    <source>
        <dbReference type="ARBA" id="ARBA00009773"/>
    </source>
</evidence>
<accession>A0ABT2D9E3</accession>
<evidence type="ECO:0000256" key="7">
    <source>
        <dbReference type="ARBA" id="ARBA00023136"/>
    </source>
</evidence>
<organism evidence="10 11">
    <name type="scientific">Massilia agilis</name>
    <dbReference type="NCBI Taxonomy" id="1811226"/>
    <lineage>
        <taxon>Bacteria</taxon>
        <taxon>Pseudomonadati</taxon>
        <taxon>Pseudomonadota</taxon>
        <taxon>Betaproteobacteria</taxon>
        <taxon>Burkholderiales</taxon>
        <taxon>Oxalobacteraceae</taxon>
        <taxon>Telluria group</taxon>
        <taxon>Massilia</taxon>
    </lineage>
</organism>
<keyword evidence="5 9" id="KW-0812">Transmembrane</keyword>
<dbReference type="Proteomes" id="UP001206126">
    <property type="component" value="Unassembled WGS sequence"/>
</dbReference>
<evidence type="ECO:0000256" key="8">
    <source>
        <dbReference type="SAM" id="MobiDB-lite"/>
    </source>
</evidence>
<dbReference type="PANTHER" id="PTHR21716">
    <property type="entry name" value="TRANSMEMBRANE PROTEIN"/>
    <property type="match status" value="1"/>
</dbReference>
<keyword evidence="4" id="KW-1003">Cell membrane</keyword>
<evidence type="ECO:0000313" key="11">
    <source>
        <dbReference type="Proteomes" id="UP001206126"/>
    </source>
</evidence>
<dbReference type="PANTHER" id="PTHR21716:SF67">
    <property type="entry name" value="TRANSPORT PROTEIN YDIK-RELATED"/>
    <property type="match status" value="1"/>
</dbReference>
<feature type="transmembrane region" description="Helical" evidence="9">
    <location>
        <begin position="299"/>
        <end position="321"/>
    </location>
</feature>
<evidence type="ECO:0000256" key="4">
    <source>
        <dbReference type="ARBA" id="ARBA00022475"/>
    </source>
</evidence>
<feature type="transmembrane region" description="Helical" evidence="9">
    <location>
        <begin position="6"/>
        <end position="33"/>
    </location>
</feature>
<reference evidence="10 11" key="1">
    <citation type="submission" date="2022-08" db="EMBL/GenBank/DDBJ databases">
        <title>Reclassification of Massilia species as members of the genera Telluria, Duganella, Pseudoduganella, Mokoshia gen. nov. and Zemynaea gen. nov. using orthogonal and non-orthogonal genome-based approaches.</title>
        <authorList>
            <person name="Bowman J.P."/>
        </authorList>
    </citation>
    <scope>NUCLEOTIDE SEQUENCE [LARGE SCALE GENOMIC DNA]</scope>
    <source>
        <strain evidence="10 11">JCM 31605</strain>
    </source>
</reference>
<feature type="transmembrane region" description="Helical" evidence="9">
    <location>
        <begin position="205"/>
        <end position="227"/>
    </location>
</feature>
<proteinExistence type="inferred from homology"/>
<feature type="compositionally biased region" description="Low complexity" evidence="8">
    <location>
        <begin position="347"/>
        <end position="374"/>
    </location>
</feature>
<evidence type="ECO:0000313" key="10">
    <source>
        <dbReference type="EMBL" id="MCS0807078.1"/>
    </source>
</evidence>
<keyword evidence="3" id="KW-0813">Transport</keyword>
<gene>
    <name evidence="10" type="ORF">NX774_03995</name>
</gene>
<dbReference type="EMBL" id="JANUHB010000001">
    <property type="protein sequence ID" value="MCS0807078.1"/>
    <property type="molecule type" value="Genomic_DNA"/>
</dbReference>
<feature type="transmembrane region" description="Helical" evidence="9">
    <location>
        <begin position="234"/>
        <end position="261"/>
    </location>
</feature>
<feature type="transmembrane region" description="Helical" evidence="9">
    <location>
        <begin position="144"/>
        <end position="171"/>
    </location>
</feature>
<keyword evidence="7 9" id="KW-0472">Membrane</keyword>
<comment type="subcellular location">
    <subcellularLocation>
        <location evidence="1">Cell membrane</location>
        <topology evidence="1">Multi-pass membrane protein</topology>
    </subcellularLocation>
</comment>
<evidence type="ECO:0000256" key="3">
    <source>
        <dbReference type="ARBA" id="ARBA00022448"/>
    </source>
</evidence>
<dbReference type="InterPro" id="IPR002549">
    <property type="entry name" value="AI-2E-like"/>
</dbReference>